<dbReference type="Proteomes" id="UP000694570">
    <property type="component" value="Unplaced"/>
</dbReference>
<feature type="coiled-coil region" evidence="1">
    <location>
        <begin position="143"/>
        <end position="174"/>
    </location>
</feature>
<protein>
    <recommendedName>
        <fullName evidence="5">Coiled-coil domain-containing protein 83</fullName>
    </recommendedName>
</protein>
<dbReference type="InterPro" id="IPR026702">
    <property type="entry name" value="CCDC83"/>
</dbReference>
<accession>A0A8D0XTW3</accession>
<evidence type="ECO:0008006" key="5">
    <source>
        <dbReference type="Google" id="ProtNLM"/>
    </source>
</evidence>
<feature type="coiled-coil region" evidence="1">
    <location>
        <begin position="209"/>
        <end position="243"/>
    </location>
</feature>
<dbReference type="Ensembl" id="ENSSSCT00030089833.1">
    <property type="protein sequence ID" value="ENSSSCP00030041424.1"/>
    <property type="gene ID" value="ENSSSCG00030064225.1"/>
</dbReference>
<dbReference type="AlphaFoldDB" id="A0A8D0XTW3"/>
<proteinExistence type="predicted"/>
<evidence type="ECO:0000256" key="2">
    <source>
        <dbReference type="SAM" id="MobiDB-lite"/>
    </source>
</evidence>
<keyword evidence="1" id="KW-0175">Coiled coil</keyword>
<evidence type="ECO:0000313" key="3">
    <source>
        <dbReference type="Ensembl" id="ENSSSCP00030041424.1"/>
    </source>
</evidence>
<evidence type="ECO:0000256" key="1">
    <source>
        <dbReference type="SAM" id="Coils"/>
    </source>
</evidence>
<sequence>MENTAKANKKDIQDGPPKEVKLPTSEALLDYHCQIKENAVERFMVQIKKLREKNQKYQERVSTKFKGQYLVIKHLHECFKKLSYNEMYSGKGKFETTQCLAFLSTDMHIQINNAEKLFLEKLSEKEYWEQYKNVGSEQQAKLIIALQNDINRVKENAEKMSEQYDINLEDVRKRIIRETLLQLDQKKEWATENALRFIDKGSYREIWENDWLKKEIATHRKEVEELEHAIHELEGENLVLIDQLFNCRLVDLKIPRRLYLTQAVGQEVPPEEMPLELPETSIEKSQLQPVEVKSRDLISLSLGSSSLPLGHEDSSRYSEQLKTDEEESSSIAFGASDIKYLLYEDEQDFKDYVNLGPLEVKLMTVESKKKPIHFQEKEIPVKFYEDVRSPESHITYKMMKSFL</sequence>
<organism evidence="3 4">
    <name type="scientific">Sus scrofa</name>
    <name type="common">Pig</name>
    <dbReference type="NCBI Taxonomy" id="9823"/>
    <lineage>
        <taxon>Eukaryota</taxon>
        <taxon>Metazoa</taxon>
        <taxon>Chordata</taxon>
        <taxon>Craniata</taxon>
        <taxon>Vertebrata</taxon>
        <taxon>Euteleostomi</taxon>
        <taxon>Mammalia</taxon>
        <taxon>Eutheria</taxon>
        <taxon>Laurasiatheria</taxon>
        <taxon>Artiodactyla</taxon>
        <taxon>Suina</taxon>
        <taxon>Suidae</taxon>
        <taxon>Sus</taxon>
    </lineage>
</organism>
<dbReference type="PANTHER" id="PTHR21468">
    <property type="entry name" value="HSD9"/>
    <property type="match status" value="1"/>
</dbReference>
<feature type="region of interest" description="Disordered" evidence="2">
    <location>
        <begin position="1"/>
        <end position="20"/>
    </location>
</feature>
<evidence type="ECO:0000313" key="4">
    <source>
        <dbReference type="Proteomes" id="UP000694570"/>
    </source>
</evidence>
<reference evidence="3" key="1">
    <citation type="submission" date="2025-08" db="UniProtKB">
        <authorList>
            <consortium name="Ensembl"/>
        </authorList>
    </citation>
    <scope>IDENTIFICATION</scope>
</reference>
<feature type="coiled-coil region" evidence="1">
    <location>
        <begin position="33"/>
        <end position="60"/>
    </location>
</feature>
<feature type="compositionally biased region" description="Basic and acidic residues" evidence="2">
    <location>
        <begin position="8"/>
        <end position="20"/>
    </location>
</feature>
<name>A0A8D0XTW3_PIG</name>
<dbReference type="PANTHER" id="PTHR21468:SF1">
    <property type="entry name" value="COILED-COIL DOMAIN-CONTAINING PROTEIN 83"/>
    <property type="match status" value="1"/>
</dbReference>